<feature type="domain" description="Aldehyde dehydrogenase" evidence="5">
    <location>
        <begin position="17"/>
        <end position="461"/>
    </location>
</feature>
<evidence type="ECO:0000256" key="1">
    <source>
        <dbReference type="ARBA" id="ARBA00009986"/>
    </source>
</evidence>
<dbReference type="InterPro" id="IPR016161">
    <property type="entry name" value="Ald_DH/histidinol_DH"/>
</dbReference>
<protein>
    <submittedName>
        <fullName evidence="6">Acyl-CoA reductase-like NAD-dependent aldehyde dehydrogenase</fullName>
    </submittedName>
</protein>
<dbReference type="Pfam" id="PF00171">
    <property type="entry name" value="Aldedh"/>
    <property type="match status" value="1"/>
</dbReference>
<dbReference type="InterPro" id="IPR015590">
    <property type="entry name" value="Aldehyde_DH_dom"/>
</dbReference>
<dbReference type="AlphaFoldDB" id="A0A2T0K7S3"/>
<dbReference type="SUPFAM" id="SSF53720">
    <property type="entry name" value="ALDH-like"/>
    <property type="match status" value="1"/>
</dbReference>
<dbReference type="InterPro" id="IPR029510">
    <property type="entry name" value="Ald_DH_CS_GLU"/>
</dbReference>
<dbReference type="Proteomes" id="UP000239415">
    <property type="component" value="Unassembled WGS sequence"/>
</dbReference>
<dbReference type="GO" id="GO:0016620">
    <property type="term" value="F:oxidoreductase activity, acting on the aldehyde or oxo group of donors, NAD or NADP as acceptor"/>
    <property type="evidence" value="ECO:0007669"/>
    <property type="project" value="InterPro"/>
</dbReference>
<gene>
    <name evidence="6" type="ORF">CLV67_111221</name>
</gene>
<dbReference type="CDD" id="cd07106">
    <property type="entry name" value="ALDH_AldA-AAD23400"/>
    <property type="match status" value="1"/>
</dbReference>
<dbReference type="Gene3D" id="3.40.309.10">
    <property type="entry name" value="Aldehyde Dehydrogenase, Chain A, domain 2"/>
    <property type="match status" value="1"/>
</dbReference>
<dbReference type="RefSeq" id="WP_239166522.1">
    <property type="nucleotide sequence ID" value="NZ_BOMO01000090.1"/>
</dbReference>
<dbReference type="PANTHER" id="PTHR11699">
    <property type="entry name" value="ALDEHYDE DEHYDROGENASE-RELATED"/>
    <property type="match status" value="1"/>
</dbReference>
<dbReference type="Gene3D" id="3.40.605.10">
    <property type="entry name" value="Aldehyde Dehydrogenase, Chain A, domain 1"/>
    <property type="match status" value="1"/>
</dbReference>
<evidence type="ECO:0000256" key="4">
    <source>
        <dbReference type="RuleBase" id="RU003345"/>
    </source>
</evidence>
<proteinExistence type="inferred from homology"/>
<reference evidence="6 7" key="1">
    <citation type="submission" date="2018-03" db="EMBL/GenBank/DDBJ databases">
        <title>Genomic Encyclopedia of Archaeal and Bacterial Type Strains, Phase II (KMG-II): from individual species to whole genera.</title>
        <authorList>
            <person name="Goeker M."/>
        </authorList>
    </citation>
    <scope>NUCLEOTIDE SEQUENCE [LARGE SCALE GENOMIC DNA]</scope>
    <source>
        <strain evidence="6 7">DSM 43146</strain>
    </source>
</reference>
<sequence length="467" mass="48383">MDVGMTIGGRVTLGAATLPVENPARAEEFARAPAASPQEVDRAVADAVAAFPGWSALSFAERAQLLRDCGTLLHRHVDELARLLTLEQGKPLADARGEAALAADWFGHTAALSLPREDLVDEPGAQVSMERLPHGVVAAVAPSNFPLILAVTKVAPALLAGNTVVLKPSEVTPLASLRMTELLGEVLPAGVCNSVCGGPAIGAALTEHPEIGLVSFTGSVPAGRAIARSAAEGFKRVVLELGGNDACIVLPGADVTALAPRIFAAAMVNNGQFCAAIKRIYVPAPDAARLTSALADLAAAARLGDGLLTGTEYGPLVSRAQLDRATALVAQARTAGARILPGARTPDLPGHFLTPTVVTDLPRGTRLEAEEQFAPVLPVFAYDTVEEAVARANGTEFGLGGSVWGDEEHAVSVATGLDCGTVWINTHGALRAEAPFGGRRSSGMGTEYGYWGLLEYTRIKVCNIARP</sequence>
<dbReference type="InterPro" id="IPR016163">
    <property type="entry name" value="Ald_DH_C"/>
</dbReference>
<organism evidence="6 7">
    <name type="scientific">Actinoplanes italicus</name>
    <dbReference type="NCBI Taxonomy" id="113567"/>
    <lineage>
        <taxon>Bacteria</taxon>
        <taxon>Bacillati</taxon>
        <taxon>Actinomycetota</taxon>
        <taxon>Actinomycetes</taxon>
        <taxon>Micromonosporales</taxon>
        <taxon>Micromonosporaceae</taxon>
        <taxon>Actinoplanes</taxon>
    </lineage>
</organism>
<keyword evidence="2 4" id="KW-0560">Oxidoreductase</keyword>
<dbReference type="FunFam" id="3.40.605.10:FF:000007">
    <property type="entry name" value="NAD/NADP-dependent betaine aldehyde dehydrogenase"/>
    <property type="match status" value="1"/>
</dbReference>
<evidence type="ECO:0000259" key="5">
    <source>
        <dbReference type="Pfam" id="PF00171"/>
    </source>
</evidence>
<comment type="similarity">
    <text evidence="1 4">Belongs to the aldehyde dehydrogenase family.</text>
</comment>
<name>A0A2T0K7S3_9ACTN</name>
<keyword evidence="7" id="KW-1185">Reference proteome</keyword>
<dbReference type="InterPro" id="IPR044086">
    <property type="entry name" value="LUC3-like"/>
</dbReference>
<dbReference type="InterPro" id="IPR016162">
    <property type="entry name" value="Ald_DH_N"/>
</dbReference>
<evidence type="ECO:0000256" key="3">
    <source>
        <dbReference type="PROSITE-ProRule" id="PRU10007"/>
    </source>
</evidence>
<dbReference type="PROSITE" id="PS00687">
    <property type="entry name" value="ALDEHYDE_DEHYDR_GLU"/>
    <property type="match status" value="1"/>
</dbReference>
<accession>A0A2T0K7S3</accession>
<comment type="caution">
    <text evidence="6">The sequence shown here is derived from an EMBL/GenBank/DDBJ whole genome shotgun (WGS) entry which is preliminary data.</text>
</comment>
<feature type="active site" evidence="3">
    <location>
        <position position="240"/>
    </location>
</feature>
<evidence type="ECO:0000313" key="7">
    <source>
        <dbReference type="Proteomes" id="UP000239415"/>
    </source>
</evidence>
<dbReference type="EMBL" id="PVMZ01000011">
    <property type="protein sequence ID" value="PRX19073.1"/>
    <property type="molecule type" value="Genomic_DNA"/>
</dbReference>
<evidence type="ECO:0000313" key="6">
    <source>
        <dbReference type="EMBL" id="PRX19073.1"/>
    </source>
</evidence>
<evidence type="ECO:0000256" key="2">
    <source>
        <dbReference type="ARBA" id="ARBA00023002"/>
    </source>
</evidence>